<dbReference type="EMBL" id="NHPD01000041">
    <property type="protein sequence ID" value="OYR73415.1"/>
    <property type="molecule type" value="Genomic_DNA"/>
</dbReference>
<evidence type="ECO:0000313" key="3">
    <source>
        <dbReference type="EMBL" id="OYR73415.1"/>
    </source>
</evidence>
<proteinExistence type="predicted"/>
<gene>
    <name evidence="3" type="ORF">DJ76_10150</name>
    <name evidence="2" type="ORF">PM085_08200</name>
</gene>
<dbReference type="AlphaFoldDB" id="A0A256JX60"/>
<keyword evidence="5" id="KW-1185">Reference proteome</keyword>
<accession>A0A256JX60</accession>
<dbReference type="Proteomes" id="UP000216925">
    <property type="component" value="Unassembled WGS sequence"/>
</dbReference>
<reference evidence="2 5" key="3">
    <citation type="submission" date="2023-01" db="EMBL/GenBank/DDBJ databases">
        <title>Halorubrum ezzemoulense from Santa Pola, Spain.</title>
        <authorList>
            <person name="Feng Y."/>
            <person name="Louyakis A.S."/>
            <person name="Gogarten J.P."/>
        </authorList>
    </citation>
    <scope>NUCLEOTIDE SEQUENCE [LARGE SCALE GENOMIC DNA]</scope>
    <source>
        <strain evidence="2 5">AMM015</strain>
    </source>
</reference>
<dbReference type="RefSeq" id="WP_094495174.1">
    <property type="nucleotide sequence ID" value="NZ_JAQLTY010000003.1"/>
</dbReference>
<feature type="domain" description="DUF7961" evidence="1">
    <location>
        <begin position="22"/>
        <end position="49"/>
    </location>
</feature>
<sequence>MSDDSGHASRIAGQLAMYDDGENEEAIRRCNSESFSGHDFEVFGYTVDDNVTVAFFGDFEEDVPPRELAKHCEENGITCYTYGYSELDFATQT</sequence>
<comment type="caution">
    <text evidence="3">The sequence shown here is derived from an EMBL/GenBank/DDBJ whole genome shotgun (WGS) entry which is preliminary data.</text>
</comment>
<evidence type="ECO:0000313" key="2">
    <source>
        <dbReference type="EMBL" id="MDB2292269.1"/>
    </source>
</evidence>
<name>A0A256JX60_HALEZ</name>
<protein>
    <recommendedName>
        <fullName evidence="1">DUF7961 domain-containing protein</fullName>
    </recommendedName>
</protein>
<evidence type="ECO:0000313" key="4">
    <source>
        <dbReference type="Proteomes" id="UP000216925"/>
    </source>
</evidence>
<reference evidence="3" key="2">
    <citation type="submission" date="2017-05" db="EMBL/GenBank/DDBJ databases">
        <authorList>
            <person name="Song R."/>
            <person name="Chenine A.L."/>
            <person name="Ruprecht R.M."/>
        </authorList>
    </citation>
    <scope>NUCLEOTIDE SEQUENCE</scope>
    <source>
        <strain evidence="3">Ec15</strain>
    </source>
</reference>
<dbReference type="InterPro" id="IPR058992">
    <property type="entry name" value="DUF7961_N"/>
</dbReference>
<evidence type="ECO:0000313" key="5">
    <source>
        <dbReference type="Proteomes" id="UP001210528"/>
    </source>
</evidence>
<organism evidence="3 4">
    <name type="scientific">Halorubrum ezzemoulense</name>
    <name type="common">Halorubrum chaoviator</name>
    <dbReference type="NCBI Taxonomy" id="337243"/>
    <lineage>
        <taxon>Archaea</taxon>
        <taxon>Methanobacteriati</taxon>
        <taxon>Methanobacteriota</taxon>
        <taxon>Stenosarchaea group</taxon>
        <taxon>Halobacteria</taxon>
        <taxon>Halobacteriales</taxon>
        <taxon>Haloferacaceae</taxon>
        <taxon>Halorubrum</taxon>
    </lineage>
</organism>
<dbReference type="Pfam" id="PF25902">
    <property type="entry name" value="DUF7961_N"/>
    <property type="match status" value="1"/>
</dbReference>
<reference evidence="3 4" key="1">
    <citation type="journal article" date="2014" name="Front. Microbiol.">
        <title>Population and genomic analysis of the genus Halorubrum.</title>
        <authorList>
            <person name="Fullmer M.S."/>
            <person name="Soucy S.M."/>
            <person name="Swithers K.S."/>
            <person name="Makkay A.M."/>
            <person name="Wheeler R."/>
            <person name="Ventosa A."/>
            <person name="Gogarten J.P."/>
            <person name="Papke R.T."/>
        </authorList>
    </citation>
    <scope>NUCLEOTIDE SEQUENCE [LARGE SCALE GENOMIC DNA]</scope>
    <source>
        <strain evidence="3 4">Ec15</strain>
    </source>
</reference>
<evidence type="ECO:0000259" key="1">
    <source>
        <dbReference type="Pfam" id="PF25902"/>
    </source>
</evidence>
<dbReference type="Proteomes" id="UP001210528">
    <property type="component" value="Unassembled WGS sequence"/>
</dbReference>
<dbReference type="EMBL" id="JAQLUK010000005">
    <property type="protein sequence ID" value="MDB2292269.1"/>
    <property type="molecule type" value="Genomic_DNA"/>
</dbReference>